<organism evidence="9">
    <name type="scientific">Salpingoeca rosetta (strain ATCC 50818 / BSB-021)</name>
    <dbReference type="NCBI Taxonomy" id="946362"/>
    <lineage>
        <taxon>Eukaryota</taxon>
        <taxon>Choanoflagellata</taxon>
        <taxon>Craspedida</taxon>
        <taxon>Salpingoecidae</taxon>
        <taxon>Salpingoeca</taxon>
    </lineage>
</organism>
<dbReference type="InterPro" id="IPR011990">
    <property type="entry name" value="TPR-like_helical_dom_sf"/>
</dbReference>
<dbReference type="KEGG" id="sre:PTSG_08918"/>
<protein>
    <recommendedName>
        <fullName evidence="7">Cation efflux protein transmembrane domain-containing protein</fullName>
    </recommendedName>
</protein>
<dbReference type="PANTHER" id="PTHR13414:SF9">
    <property type="entry name" value="PROTON-COUPLED ZINC ANTIPORTER SLC30A9, MITOCHONDRIAL"/>
    <property type="match status" value="1"/>
</dbReference>
<evidence type="ECO:0000256" key="6">
    <source>
        <dbReference type="SAM" id="Phobius"/>
    </source>
</evidence>
<dbReference type="SMART" id="SM00028">
    <property type="entry name" value="TPR"/>
    <property type="match status" value="5"/>
</dbReference>
<dbReference type="Proteomes" id="UP000007799">
    <property type="component" value="Unassembled WGS sequence"/>
</dbReference>
<gene>
    <name evidence="8" type="ORF">PTSG_08918</name>
</gene>
<keyword evidence="2" id="KW-0813">Transport</keyword>
<dbReference type="InterPro" id="IPR040177">
    <property type="entry name" value="SLC30A9"/>
</dbReference>
<dbReference type="InterPro" id="IPR002524">
    <property type="entry name" value="Cation_efflux"/>
</dbReference>
<evidence type="ECO:0000313" key="8">
    <source>
        <dbReference type="EMBL" id="EGD77827.1"/>
    </source>
</evidence>
<dbReference type="AlphaFoldDB" id="F2UL28"/>
<feature type="transmembrane region" description="Helical" evidence="6">
    <location>
        <begin position="216"/>
        <end position="237"/>
    </location>
</feature>
<evidence type="ECO:0000256" key="4">
    <source>
        <dbReference type="ARBA" id="ARBA00022989"/>
    </source>
</evidence>
<dbReference type="eggNOG" id="KOG2802">
    <property type="taxonomic scope" value="Eukaryota"/>
</dbReference>
<feature type="domain" description="Cation efflux protein transmembrane" evidence="7">
    <location>
        <begin position="151"/>
        <end position="354"/>
    </location>
</feature>
<dbReference type="Pfam" id="PF01545">
    <property type="entry name" value="Cation_efflux"/>
    <property type="match status" value="1"/>
</dbReference>
<dbReference type="Gene3D" id="1.20.1510.10">
    <property type="entry name" value="Cation efflux protein transmembrane domain"/>
    <property type="match status" value="1"/>
</dbReference>
<dbReference type="GO" id="GO:0008324">
    <property type="term" value="F:monoatomic cation transmembrane transporter activity"/>
    <property type="evidence" value="ECO:0007669"/>
    <property type="project" value="InterPro"/>
</dbReference>
<dbReference type="RefSeq" id="XP_004990303.1">
    <property type="nucleotide sequence ID" value="XM_004990246.1"/>
</dbReference>
<dbReference type="SUPFAM" id="SSF48452">
    <property type="entry name" value="TPR-like"/>
    <property type="match status" value="1"/>
</dbReference>
<dbReference type="GeneID" id="16070856"/>
<feature type="transmembrane region" description="Helical" evidence="6">
    <location>
        <begin position="300"/>
        <end position="324"/>
    </location>
</feature>
<evidence type="ECO:0000256" key="2">
    <source>
        <dbReference type="ARBA" id="ARBA00022448"/>
    </source>
</evidence>
<keyword evidence="9" id="KW-1185">Reference proteome</keyword>
<evidence type="ECO:0000256" key="3">
    <source>
        <dbReference type="ARBA" id="ARBA00022692"/>
    </source>
</evidence>
<dbReference type="InterPro" id="IPR027469">
    <property type="entry name" value="Cation_efflux_TMD_sf"/>
</dbReference>
<evidence type="ECO:0000259" key="7">
    <source>
        <dbReference type="Pfam" id="PF01545"/>
    </source>
</evidence>
<dbReference type="GO" id="GO:0006829">
    <property type="term" value="P:zinc ion transport"/>
    <property type="evidence" value="ECO:0007669"/>
    <property type="project" value="InterPro"/>
</dbReference>
<dbReference type="Pfam" id="PF13424">
    <property type="entry name" value="TPR_12"/>
    <property type="match status" value="1"/>
</dbReference>
<dbReference type="GO" id="GO:0016020">
    <property type="term" value="C:membrane"/>
    <property type="evidence" value="ECO:0007669"/>
    <property type="project" value="UniProtKB-SubCell"/>
</dbReference>
<proteinExistence type="predicted"/>
<dbReference type="STRING" id="946362.F2UL28"/>
<dbReference type="Pfam" id="PF13181">
    <property type="entry name" value="TPR_8"/>
    <property type="match status" value="1"/>
</dbReference>
<dbReference type="InParanoid" id="F2UL28"/>
<dbReference type="NCBIfam" id="TIGR01297">
    <property type="entry name" value="CDF"/>
    <property type="match status" value="1"/>
</dbReference>
<dbReference type="OrthoDB" id="407410at2759"/>
<reference evidence="8" key="1">
    <citation type="submission" date="2009-08" db="EMBL/GenBank/DDBJ databases">
        <title>Annotation of Salpingoeca rosetta.</title>
        <authorList>
            <consortium name="The Broad Institute Genome Sequencing Platform"/>
            <person name="Russ C."/>
            <person name="Cuomo C."/>
            <person name="Burger G."/>
            <person name="Gray M.W."/>
            <person name="Holland P.W.H."/>
            <person name="King N."/>
            <person name="Lang F.B.F."/>
            <person name="Roger A.J."/>
            <person name="Ruiz-Trillo I."/>
            <person name="Young S.K."/>
            <person name="Zeng Q."/>
            <person name="Gargeya S."/>
            <person name="Alvarado L."/>
            <person name="Berlin A."/>
            <person name="Chapman S.B."/>
            <person name="Chen Z."/>
            <person name="Freedman E."/>
            <person name="Gellesch M."/>
            <person name="Goldberg J."/>
            <person name="Griggs A."/>
            <person name="Gujja S."/>
            <person name="Heilman E."/>
            <person name="Heiman D."/>
            <person name="Howarth C."/>
            <person name="Mehta T."/>
            <person name="Neiman D."/>
            <person name="Pearson M."/>
            <person name="Roberts A."/>
            <person name="Saif S."/>
            <person name="Shea T."/>
            <person name="Shenoy N."/>
            <person name="Sisk P."/>
            <person name="Stolte C."/>
            <person name="Sykes S."/>
            <person name="White J."/>
            <person name="Yandava C."/>
            <person name="Haas B."/>
            <person name="Nusbaum C."/>
            <person name="Birren B."/>
        </authorList>
    </citation>
    <scope>NUCLEOTIDE SEQUENCE [LARGE SCALE GENOMIC DNA]</scope>
    <source>
        <strain evidence="8">ATCC 50818</strain>
    </source>
</reference>
<keyword evidence="3 6" id="KW-0812">Transmembrane</keyword>
<accession>F2UL28</accession>
<evidence type="ECO:0000256" key="1">
    <source>
        <dbReference type="ARBA" id="ARBA00004141"/>
    </source>
</evidence>
<dbReference type="GO" id="GO:0005783">
    <property type="term" value="C:endoplasmic reticulum"/>
    <property type="evidence" value="ECO:0007669"/>
    <property type="project" value="TreeGrafter"/>
</dbReference>
<keyword evidence="4 6" id="KW-1133">Transmembrane helix</keyword>
<sequence length="795" mass="88869">MLALRLSRRRLTTRTALLADGKRNGLPFTGWISFKQRDPQDKGFFTQNPAPIHSKILSAKADPQEDEHVVGVKTNEQHDVPPRPKTVKKETEAVDVSRVPPPEQINVAALRETMQEDWRKLQEANKRLRQWPFEADVKAPKMPLSTRVTVALSLTGNMLISAAKFYAYTRTGHSAMLSEAIHTLVDVGNQAILGYGLMEAERSPDRKHQYGYGRAAFFYSLLTAMSTFGFGALYTGYQGVHSLLHPPTELSSLPETWAILAVGLAVDGFVLHTALRSTRWRARKEGVSTAQWLLSFRDPFTVAVVFEDSAAVAGVIVAALGIGMTQVTGNPIYDSLATLCISGLLASVSLKLIQLNRSFILGRPVDDSILSGLRRILKRRQSVDEVHSEQSQWIGPSMFSYKAEVDFDGTWLAVQLFEKYRPVFLNAAVQGHDAMQHELVWLLPAFAEDVTRVLEKEVRDIQAEVRRVYPAAGFVEIVPDSSQTTLMALESFMKKKASRLVEQYQVEAMLSGDSIQHHNDHYNLGSFYVGMGQFEKAATQFQICQDQRESLLGRGSEEVVACLERLGYVYRRLGDTRRALQCLKSAQQMMDANEAANPLLLASVHAEMGLVLSEMGQVIAASKSLEKALALRRAHLDPLNPAILSLLLALGDLYARMPAKRTMALDYYQELLRCRIKLYGDKDLRVADVYHKLALACKTTGRLDQAIDCAKNAAHIKERCFASSDPVAVSVAWEDVGDLLLMLKQYARAQAAFEHALKVLDNVDERVDHPDVRRIIHKLIDIYHKFGFPIPSSWR</sequence>
<dbReference type="SUPFAM" id="SSF161111">
    <property type="entry name" value="Cation efflux protein transmembrane domain-like"/>
    <property type="match status" value="1"/>
</dbReference>
<dbReference type="PANTHER" id="PTHR13414">
    <property type="entry name" value="HUEL-CATION TRANSPORTER"/>
    <property type="match status" value="1"/>
</dbReference>
<evidence type="ECO:0000256" key="5">
    <source>
        <dbReference type="ARBA" id="ARBA00023136"/>
    </source>
</evidence>
<evidence type="ECO:0000313" key="9">
    <source>
        <dbReference type="Proteomes" id="UP000007799"/>
    </source>
</evidence>
<dbReference type="InterPro" id="IPR019734">
    <property type="entry name" value="TPR_rpt"/>
</dbReference>
<dbReference type="Gene3D" id="1.25.40.10">
    <property type="entry name" value="Tetratricopeptide repeat domain"/>
    <property type="match status" value="2"/>
</dbReference>
<feature type="transmembrane region" description="Helical" evidence="6">
    <location>
        <begin position="257"/>
        <end position="275"/>
    </location>
</feature>
<dbReference type="EMBL" id="GL832979">
    <property type="protein sequence ID" value="EGD77827.1"/>
    <property type="molecule type" value="Genomic_DNA"/>
</dbReference>
<keyword evidence="5 6" id="KW-0472">Membrane</keyword>
<name>F2UL28_SALR5</name>
<dbReference type="GO" id="GO:0006882">
    <property type="term" value="P:intracellular zinc ion homeostasis"/>
    <property type="evidence" value="ECO:0007669"/>
    <property type="project" value="TreeGrafter"/>
</dbReference>
<comment type="subcellular location">
    <subcellularLocation>
        <location evidence="1">Membrane</location>
        <topology evidence="1">Multi-pass membrane protein</topology>
    </subcellularLocation>
</comment>
<dbReference type="InterPro" id="IPR058533">
    <property type="entry name" value="Cation_efflux_TM"/>
</dbReference>